<organism evidence="3 4">
    <name type="scientific">Tortispora caseinolytica NRRL Y-17796</name>
    <dbReference type="NCBI Taxonomy" id="767744"/>
    <lineage>
        <taxon>Eukaryota</taxon>
        <taxon>Fungi</taxon>
        <taxon>Dikarya</taxon>
        <taxon>Ascomycota</taxon>
        <taxon>Saccharomycotina</taxon>
        <taxon>Trigonopsidomycetes</taxon>
        <taxon>Trigonopsidales</taxon>
        <taxon>Trigonopsidaceae</taxon>
        <taxon>Tortispora</taxon>
    </lineage>
</organism>
<accession>A0A1E4TJ26</accession>
<feature type="domain" description="Choline kinase N-terminal" evidence="2">
    <location>
        <begin position="18"/>
        <end position="54"/>
    </location>
</feature>
<dbReference type="GO" id="GO:0005737">
    <property type="term" value="C:cytoplasm"/>
    <property type="evidence" value="ECO:0007669"/>
    <property type="project" value="TreeGrafter"/>
</dbReference>
<dbReference type="InterPro" id="IPR011009">
    <property type="entry name" value="Kinase-like_dom_sf"/>
</dbReference>
<dbReference type="GO" id="GO:0004305">
    <property type="term" value="F:ethanolamine kinase activity"/>
    <property type="evidence" value="ECO:0007669"/>
    <property type="project" value="TreeGrafter"/>
</dbReference>
<feature type="non-terminal residue" evidence="3">
    <location>
        <position position="458"/>
    </location>
</feature>
<dbReference type="AlphaFoldDB" id="A0A1E4TJ26"/>
<dbReference type="Gene3D" id="3.30.200.20">
    <property type="entry name" value="Phosphorylase Kinase, domain 1"/>
    <property type="match status" value="1"/>
</dbReference>
<sequence length="458" mass="52433">RRGSYSRPQSVGSGSDDDNIPHANVTIDHLLPAQYLKEDVLMLIYRLGLSKWRRYNIDPADLTIRRISGALTNAVYEVKPPLIEGKKMLKSVLLRIYGPNVEHLIDREAELQTLARLAKRKIGPRLLGTFLNGRIEEFLMAEPLTKEDLRVPRTYVQIARRMRELHDGVDLTEEERSKGPSAFENIKNWKDRAKKALEAADMRDGKPLGTTAKEVLGTDFEKFMEAIEACMESVIAYYKGIERIKEKMVFAHNDAQYGNLLRVIPPEGSPLLVPENEHRQLVVIDFEYAGPNMRAFDIANHFCEWMSDFHDSERPEMAHADKYPPTNDQINWITAYVERGLDTESEDFHIDAMTEEIKSLVHEVNVWRPLVNAIWTIWGLVQAPIDEEQEEIKLLERSLSKYSIVTSTSSSAAATPHAEEAALIEPETEDLETEDLESQFDYLYYASQKAKIFWGDIV</sequence>
<proteinExistence type="inferred from homology"/>
<protein>
    <recommendedName>
        <fullName evidence="2">Choline kinase N-terminal domain-containing protein</fullName>
    </recommendedName>
</protein>
<dbReference type="EMBL" id="KV453841">
    <property type="protein sequence ID" value="ODV91717.1"/>
    <property type="molecule type" value="Genomic_DNA"/>
</dbReference>
<dbReference type="InterPro" id="IPR007521">
    <property type="entry name" value="Choline_kin_N"/>
</dbReference>
<dbReference type="GO" id="GO:0006646">
    <property type="term" value="P:phosphatidylethanolamine biosynthetic process"/>
    <property type="evidence" value="ECO:0007669"/>
    <property type="project" value="TreeGrafter"/>
</dbReference>
<gene>
    <name evidence="3" type="ORF">CANCADRAFT_11673</name>
</gene>
<feature type="non-terminal residue" evidence="3">
    <location>
        <position position="1"/>
    </location>
</feature>
<dbReference type="Gene3D" id="3.90.1200.10">
    <property type="match status" value="1"/>
</dbReference>
<evidence type="ECO:0000313" key="4">
    <source>
        <dbReference type="Proteomes" id="UP000095023"/>
    </source>
</evidence>
<dbReference type="SUPFAM" id="SSF56112">
    <property type="entry name" value="Protein kinase-like (PK-like)"/>
    <property type="match status" value="1"/>
</dbReference>
<dbReference type="OrthoDB" id="10267235at2759"/>
<comment type="similarity">
    <text evidence="1">Belongs to the choline/ethanolamine kinase family.</text>
</comment>
<dbReference type="Proteomes" id="UP000095023">
    <property type="component" value="Unassembled WGS sequence"/>
</dbReference>
<name>A0A1E4TJ26_9ASCO</name>
<dbReference type="GO" id="GO:0004103">
    <property type="term" value="F:choline kinase activity"/>
    <property type="evidence" value="ECO:0007669"/>
    <property type="project" value="TreeGrafter"/>
</dbReference>
<dbReference type="PANTHER" id="PTHR22603:SF93">
    <property type="entry name" value="RE24176P"/>
    <property type="match status" value="1"/>
</dbReference>
<keyword evidence="4" id="KW-1185">Reference proteome</keyword>
<evidence type="ECO:0000313" key="3">
    <source>
        <dbReference type="EMBL" id="ODV91717.1"/>
    </source>
</evidence>
<evidence type="ECO:0000259" key="2">
    <source>
        <dbReference type="Pfam" id="PF04428"/>
    </source>
</evidence>
<dbReference type="Pfam" id="PF04428">
    <property type="entry name" value="Choline_kin_N"/>
    <property type="match status" value="1"/>
</dbReference>
<dbReference type="PANTHER" id="PTHR22603">
    <property type="entry name" value="CHOLINE/ETHANOALAMINE KINASE"/>
    <property type="match status" value="1"/>
</dbReference>
<dbReference type="Pfam" id="PF01633">
    <property type="entry name" value="Choline_kinase"/>
    <property type="match status" value="1"/>
</dbReference>
<evidence type="ECO:0000256" key="1">
    <source>
        <dbReference type="ARBA" id="ARBA00038211"/>
    </source>
</evidence>
<dbReference type="CDD" id="cd05157">
    <property type="entry name" value="ETNK_euk"/>
    <property type="match status" value="1"/>
</dbReference>
<reference evidence="4" key="1">
    <citation type="submission" date="2016-02" db="EMBL/GenBank/DDBJ databases">
        <title>Comparative genomics of biotechnologically important yeasts.</title>
        <authorList>
            <consortium name="DOE Joint Genome Institute"/>
            <person name="Riley R."/>
            <person name="Haridas S."/>
            <person name="Wolfe K.H."/>
            <person name="Lopes M.R."/>
            <person name="Hittinger C.T."/>
            <person name="Goker M."/>
            <person name="Salamov A."/>
            <person name="Wisecaver J."/>
            <person name="Long T.M."/>
            <person name="Aerts A.L."/>
            <person name="Barry K."/>
            <person name="Choi C."/>
            <person name="Clum A."/>
            <person name="Coughlan A.Y."/>
            <person name="Deshpande S."/>
            <person name="Douglass A.P."/>
            <person name="Hanson S.J."/>
            <person name="Klenk H.-P."/>
            <person name="Labutti K."/>
            <person name="Lapidus A."/>
            <person name="Lindquist E."/>
            <person name="Lipzen A."/>
            <person name="Meier-Kolthoff J.P."/>
            <person name="Ohm R.A."/>
            <person name="Otillar R.P."/>
            <person name="Pangilinan J."/>
            <person name="Peng Y."/>
            <person name="Rokas A."/>
            <person name="Rosa C.A."/>
            <person name="Scheuner C."/>
            <person name="Sibirny A.A."/>
            <person name="Slot J.C."/>
            <person name="Stielow J.B."/>
            <person name="Sun H."/>
            <person name="Kurtzman C.P."/>
            <person name="Blackwell M."/>
            <person name="Jeffries T.W."/>
            <person name="Grigoriev I.V."/>
        </authorList>
    </citation>
    <scope>NUCLEOTIDE SEQUENCE [LARGE SCALE GENOMIC DNA]</scope>
    <source>
        <strain evidence="4">NRRL Y-17796</strain>
    </source>
</reference>